<protein>
    <submittedName>
        <fullName evidence="3">DUF5134 domain-containing protein</fullName>
    </submittedName>
</protein>
<accession>A0A367EXR7</accession>
<evidence type="ECO:0000313" key="3">
    <source>
        <dbReference type="EMBL" id="RCG22924.1"/>
    </source>
</evidence>
<proteinExistence type="predicted"/>
<keyword evidence="2" id="KW-1133">Transmembrane helix</keyword>
<comment type="caution">
    <text evidence="3">The sequence shown here is derived from an EMBL/GenBank/DDBJ whole genome shotgun (WGS) entry which is preliminary data.</text>
</comment>
<feature type="transmembrane region" description="Helical" evidence="2">
    <location>
        <begin position="125"/>
        <end position="149"/>
    </location>
</feature>
<feature type="transmembrane region" description="Helical" evidence="2">
    <location>
        <begin position="161"/>
        <end position="180"/>
    </location>
</feature>
<feature type="transmembrane region" description="Helical" evidence="2">
    <location>
        <begin position="65"/>
        <end position="86"/>
    </location>
</feature>
<dbReference type="Pfam" id="PF17197">
    <property type="entry name" value="DUF5134"/>
    <property type="match status" value="1"/>
</dbReference>
<keyword evidence="4" id="KW-1185">Reference proteome</keyword>
<keyword evidence="2" id="KW-0812">Transmembrane</keyword>
<name>A0A367EXR7_9ACTN</name>
<dbReference type="AlphaFoldDB" id="A0A367EXR7"/>
<feature type="compositionally biased region" description="Basic residues" evidence="1">
    <location>
        <begin position="90"/>
        <end position="101"/>
    </location>
</feature>
<keyword evidence="2" id="KW-0472">Membrane</keyword>
<feature type="transmembrane region" description="Helical" evidence="2">
    <location>
        <begin position="6"/>
        <end position="26"/>
    </location>
</feature>
<dbReference type="Proteomes" id="UP000252914">
    <property type="component" value="Unassembled WGS sequence"/>
</dbReference>
<evidence type="ECO:0000313" key="4">
    <source>
        <dbReference type="Proteomes" id="UP000252914"/>
    </source>
</evidence>
<dbReference type="EMBL" id="QOIN01000043">
    <property type="protein sequence ID" value="RCG22924.1"/>
    <property type="molecule type" value="Genomic_DNA"/>
</dbReference>
<gene>
    <name evidence="3" type="ORF">DTL70_14500</name>
</gene>
<evidence type="ECO:0000256" key="1">
    <source>
        <dbReference type="SAM" id="MobiDB-lite"/>
    </source>
</evidence>
<feature type="region of interest" description="Disordered" evidence="1">
    <location>
        <begin position="89"/>
        <end position="112"/>
    </location>
</feature>
<reference evidence="3 4" key="1">
    <citation type="submission" date="2018-06" db="EMBL/GenBank/DDBJ databases">
        <title>Streptomyces reniochalinae sp. nov. and Streptomyces diacarnus sp. nov. from marine sponges.</title>
        <authorList>
            <person name="Li L."/>
        </authorList>
    </citation>
    <scope>NUCLEOTIDE SEQUENCE [LARGE SCALE GENOMIC DNA]</scope>
    <source>
        <strain evidence="3 4">LHW51701</strain>
    </source>
</reference>
<sequence length="238" mass="23963">MHGSATVAWLLAALCAVTGVSCVLRARGADHRQRADAGGEAAMGFGMAVMAVPLLWSAAPTVSALLAWGFTAVFGALLAHGAWLATSGRRGGRARRRKSRRREGGADRGGAWFAHGGPRRHVHHLVGGAAMLYMSLAMALGTAGASGTAHEGSHSAHSAPGGVPVVTGLLLGYFAVYALWTAARLMPVAADRMAAGVAGGSTSAAVGAPAAPLMRQAGIAAGCRLAMATGMFAMLITL</sequence>
<organism evidence="3 4">
    <name type="scientific">Streptomyces diacarni</name>
    <dbReference type="NCBI Taxonomy" id="2800381"/>
    <lineage>
        <taxon>Bacteria</taxon>
        <taxon>Bacillati</taxon>
        <taxon>Actinomycetota</taxon>
        <taxon>Actinomycetes</taxon>
        <taxon>Kitasatosporales</taxon>
        <taxon>Streptomycetaceae</taxon>
        <taxon>Streptomyces</taxon>
    </lineage>
</organism>
<evidence type="ECO:0000256" key="2">
    <source>
        <dbReference type="SAM" id="Phobius"/>
    </source>
</evidence>
<feature type="transmembrane region" description="Helical" evidence="2">
    <location>
        <begin position="38"/>
        <end position="59"/>
    </location>
</feature>
<dbReference type="InterPro" id="IPR033458">
    <property type="entry name" value="DUF5134"/>
</dbReference>